<dbReference type="AlphaFoldDB" id="A0A6C2U5D6"/>
<reference evidence="1 2" key="1">
    <citation type="submission" date="2019-04" db="EMBL/GenBank/DDBJ databases">
        <authorList>
            <person name="Van Vliet M D."/>
        </authorList>
    </citation>
    <scope>NUCLEOTIDE SEQUENCE [LARGE SCALE GENOMIC DNA]</scope>
    <source>
        <strain evidence="1 2">F1</strain>
    </source>
</reference>
<dbReference type="EMBL" id="CAAHFG010000002">
    <property type="protein sequence ID" value="VGO15049.1"/>
    <property type="molecule type" value="Genomic_DNA"/>
</dbReference>
<evidence type="ECO:0000313" key="1">
    <source>
        <dbReference type="EMBL" id="VGO15049.1"/>
    </source>
</evidence>
<accession>A0A6C2U5D6</accession>
<protein>
    <submittedName>
        <fullName evidence="1">Uncharacterized protein</fullName>
    </submittedName>
</protein>
<sequence>MAYRLKYRTKDRSTDYFFSFEQKGREWRAYIEWQPSYNNRATDAHSTHRRSDGNRKYVCWNHPLKSLEEAKKVAALWADNTQKYIRTGQKF</sequence>
<name>A0A6C2U5D6_PONDE</name>
<dbReference type="RefSeq" id="WP_168442372.1">
    <property type="nucleotide sequence ID" value="NZ_CAAHFG010000002.1"/>
</dbReference>
<evidence type="ECO:0000313" key="2">
    <source>
        <dbReference type="Proteomes" id="UP000366872"/>
    </source>
</evidence>
<organism evidence="1 2">
    <name type="scientific">Pontiella desulfatans</name>
    <dbReference type="NCBI Taxonomy" id="2750659"/>
    <lineage>
        <taxon>Bacteria</taxon>
        <taxon>Pseudomonadati</taxon>
        <taxon>Kiritimatiellota</taxon>
        <taxon>Kiritimatiellia</taxon>
        <taxon>Kiritimatiellales</taxon>
        <taxon>Pontiellaceae</taxon>
        <taxon>Pontiella</taxon>
    </lineage>
</organism>
<dbReference type="Proteomes" id="UP000366872">
    <property type="component" value="Unassembled WGS sequence"/>
</dbReference>
<keyword evidence="2" id="KW-1185">Reference proteome</keyword>
<proteinExistence type="predicted"/>
<gene>
    <name evidence="1" type="ORF">PDESU_03629</name>
</gene>